<dbReference type="Gene3D" id="2.40.440.10">
    <property type="entry name" value="L,D-transpeptidase catalytic domain-like"/>
    <property type="match status" value="1"/>
</dbReference>
<sequence length="272" mass="28338">MTDRSPWARPAVARPARRVATRRGALAGIAAVAAAAVLVTGCGGGEHKPQTGRTSAPDLSKLPQATTFTTLRGLPQDPHPFAETGGTVVNPAVTLPVSAEPGGPPVVALPDRQLDGPTWVPVLEAKDGWLRVMLPSRPNRVTGWIRQEGANLTAAHSPYVVKVDTGERRLTLVRSGRKIGAWTVAVGAAKTPTPAGRTFLLGLLKPSDPKPSPLIMPVGAHSETLDTFGGGPGTVAFHGWADESVFGRAVTHGCVRVPDDALTRLSKVPLGT</sequence>
<keyword evidence="3 6" id="KW-0133">Cell shape</keyword>
<dbReference type="PANTHER" id="PTHR30582">
    <property type="entry name" value="L,D-TRANSPEPTIDASE"/>
    <property type="match status" value="1"/>
</dbReference>
<gene>
    <name evidence="8" type="ORF">SAMN04489712_12881</name>
</gene>
<dbReference type="InterPro" id="IPR038063">
    <property type="entry name" value="Transpep_catalytic_dom"/>
</dbReference>
<dbReference type="GO" id="GO:0071972">
    <property type="term" value="F:peptidoglycan L,D-transpeptidase activity"/>
    <property type="evidence" value="ECO:0007669"/>
    <property type="project" value="TreeGrafter"/>
</dbReference>
<dbReference type="EMBL" id="FNVO01000028">
    <property type="protein sequence ID" value="SEG91288.1"/>
    <property type="molecule type" value="Genomic_DNA"/>
</dbReference>
<dbReference type="Proteomes" id="UP000236723">
    <property type="component" value="Unassembled WGS sequence"/>
</dbReference>
<evidence type="ECO:0000256" key="4">
    <source>
        <dbReference type="ARBA" id="ARBA00022984"/>
    </source>
</evidence>
<dbReference type="GO" id="GO:0071555">
    <property type="term" value="P:cell wall organization"/>
    <property type="evidence" value="ECO:0007669"/>
    <property type="project" value="UniProtKB-UniRule"/>
</dbReference>
<dbReference type="GO" id="GO:0018104">
    <property type="term" value="P:peptidoglycan-protein cross-linking"/>
    <property type="evidence" value="ECO:0007669"/>
    <property type="project" value="TreeGrafter"/>
</dbReference>
<dbReference type="GO" id="GO:0016740">
    <property type="term" value="F:transferase activity"/>
    <property type="evidence" value="ECO:0007669"/>
    <property type="project" value="UniProtKB-KW"/>
</dbReference>
<evidence type="ECO:0000313" key="8">
    <source>
        <dbReference type="EMBL" id="SEG91288.1"/>
    </source>
</evidence>
<evidence type="ECO:0000256" key="1">
    <source>
        <dbReference type="ARBA" id="ARBA00004752"/>
    </source>
</evidence>
<dbReference type="SUPFAM" id="SSF141523">
    <property type="entry name" value="L,D-transpeptidase catalytic domain-like"/>
    <property type="match status" value="1"/>
</dbReference>
<dbReference type="PANTHER" id="PTHR30582:SF2">
    <property type="entry name" value="L,D-TRANSPEPTIDASE YCIB-RELATED"/>
    <property type="match status" value="1"/>
</dbReference>
<keyword evidence="5 6" id="KW-0961">Cell wall biogenesis/degradation</keyword>
<evidence type="ECO:0000259" key="7">
    <source>
        <dbReference type="PROSITE" id="PS52029"/>
    </source>
</evidence>
<dbReference type="CDD" id="cd16913">
    <property type="entry name" value="YkuD_like"/>
    <property type="match status" value="1"/>
</dbReference>
<dbReference type="UniPathway" id="UPA00219"/>
<evidence type="ECO:0000313" key="9">
    <source>
        <dbReference type="Proteomes" id="UP000236723"/>
    </source>
</evidence>
<dbReference type="Pfam" id="PF03734">
    <property type="entry name" value="YkuD"/>
    <property type="match status" value="1"/>
</dbReference>
<keyword evidence="2" id="KW-0808">Transferase</keyword>
<feature type="active site" description="Proton donor/acceptor" evidence="6">
    <location>
        <position position="238"/>
    </location>
</feature>
<dbReference type="PROSITE" id="PS52029">
    <property type="entry name" value="LD_TPASE"/>
    <property type="match status" value="1"/>
</dbReference>
<evidence type="ECO:0000256" key="2">
    <source>
        <dbReference type="ARBA" id="ARBA00022679"/>
    </source>
</evidence>
<feature type="active site" description="Nucleophile" evidence="6">
    <location>
        <position position="254"/>
    </location>
</feature>
<dbReference type="GO" id="GO:0008360">
    <property type="term" value="P:regulation of cell shape"/>
    <property type="evidence" value="ECO:0007669"/>
    <property type="project" value="UniProtKB-UniRule"/>
</dbReference>
<dbReference type="InterPro" id="IPR005490">
    <property type="entry name" value="LD_TPept_cat_dom"/>
</dbReference>
<feature type="domain" description="L,D-TPase catalytic" evidence="7">
    <location>
        <begin position="159"/>
        <end position="272"/>
    </location>
</feature>
<keyword evidence="4 6" id="KW-0573">Peptidoglycan synthesis</keyword>
<evidence type="ECO:0000256" key="5">
    <source>
        <dbReference type="ARBA" id="ARBA00023316"/>
    </source>
</evidence>
<dbReference type="InterPro" id="IPR050979">
    <property type="entry name" value="LD-transpeptidase"/>
</dbReference>
<accession>A0A1H6E0Z5</accession>
<dbReference type="GO" id="GO:0005576">
    <property type="term" value="C:extracellular region"/>
    <property type="evidence" value="ECO:0007669"/>
    <property type="project" value="TreeGrafter"/>
</dbReference>
<dbReference type="AlphaFoldDB" id="A0A1H6E0Z5"/>
<protein>
    <submittedName>
        <fullName evidence="8">L,D-transpeptidase catalytic domain</fullName>
    </submittedName>
</protein>
<organism evidence="8 9">
    <name type="scientific">Thermomonospora echinospora</name>
    <dbReference type="NCBI Taxonomy" id="1992"/>
    <lineage>
        <taxon>Bacteria</taxon>
        <taxon>Bacillati</taxon>
        <taxon>Actinomycetota</taxon>
        <taxon>Actinomycetes</taxon>
        <taxon>Streptosporangiales</taxon>
        <taxon>Thermomonosporaceae</taxon>
        <taxon>Thermomonospora</taxon>
    </lineage>
</organism>
<keyword evidence="9" id="KW-1185">Reference proteome</keyword>
<proteinExistence type="predicted"/>
<comment type="pathway">
    <text evidence="1 6">Cell wall biogenesis; peptidoglycan biosynthesis.</text>
</comment>
<reference evidence="9" key="1">
    <citation type="submission" date="2016-10" db="EMBL/GenBank/DDBJ databases">
        <authorList>
            <person name="Varghese N."/>
            <person name="Submissions S."/>
        </authorList>
    </citation>
    <scope>NUCLEOTIDE SEQUENCE [LARGE SCALE GENOMIC DNA]</scope>
    <source>
        <strain evidence="9">DSM 43163</strain>
    </source>
</reference>
<name>A0A1H6E0Z5_9ACTN</name>
<evidence type="ECO:0000256" key="3">
    <source>
        <dbReference type="ARBA" id="ARBA00022960"/>
    </source>
</evidence>
<dbReference type="RefSeq" id="WP_103944201.1">
    <property type="nucleotide sequence ID" value="NZ_FNVO01000028.1"/>
</dbReference>
<dbReference type="OrthoDB" id="5243103at2"/>
<feature type="non-terminal residue" evidence="8">
    <location>
        <position position="272"/>
    </location>
</feature>
<evidence type="ECO:0000256" key="6">
    <source>
        <dbReference type="PROSITE-ProRule" id="PRU01373"/>
    </source>
</evidence>